<evidence type="ECO:0000313" key="2">
    <source>
        <dbReference type="Proteomes" id="UP000070475"/>
    </source>
</evidence>
<comment type="caution">
    <text evidence="1">The sequence shown here is derived from an EMBL/GenBank/DDBJ whole genome shotgun (WGS) entry which is preliminary data.</text>
</comment>
<evidence type="ECO:0000313" key="1">
    <source>
        <dbReference type="EMBL" id="KWX80296.1"/>
    </source>
</evidence>
<dbReference type="Proteomes" id="UP000070475">
    <property type="component" value="Unassembled WGS sequence"/>
</dbReference>
<dbReference type="OrthoDB" id="573695at2"/>
<accession>A0A132UA70</accession>
<dbReference type="AlphaFoldDB" id="A0A132UA70"/>
<keyword evidence="2" id="KW-1185">Reference proteome</keyword>
<dbReference type="PATRIC" id="fig|483937.3.peg.5004"/>
<gene>
    <name evidence="1" type="ORF">AMQ84_04055</name>
</gene>
<dbReference type="EMBL" id="LIRB01000102">
    <property type="protein sequence ID" value="KWX80296.1"/>
    <property type="molecule type" value="Genomic_DNA"/>
</dbReference>
<reference evidence="1 2" key="1">
    <citation type="submission" date="2015-08" db="EMBL/GenBank/DDBJ databases">
        <title>Genomes of Paenibacillus riograndensis.</title>
        <authorList>
            <person name="Sant'Anna F.H."/>
            <person name="Souza R."/>
            <person name="Ambrosini A."/>
            <person name="Bach E."/>
            <person name="Fernandes G."/>
            <person name="Balsanelli E."/>
            <person name="Baura V.A."/>
            <person name="Pedrosa F.O."/>
            <person name="Souza E.M."/>
            <person name="Passaglia L."/>
        </authorList>
    </citation>
    <scope>NUCLEOTIDE SEQUENCE [LARGE SCALE GENOMIC DNA]</scope>
    <source>
        <strain evidence="1 2">CAS34</strain>
    </source>
</reference>
<organism evidence="1 2">
    <name type="scientific">Paenibacillus riograndensis</name>
    <dbReference type="NCBI Taxonomy" id="483937"/>
    <lineage>
        <taxon>Bacteria</taxon>
        <taxon>Bacillati</taxon>
        <taxon>Bacillota</taxon>
        <taxon>Bacilli</taxon>
        <taxon>Bacillales</taxon>
        <taxon>Paenibacillaceae</taxon>
        <taxon>Paenibacillus</taxon>
        <taxon>Paenibacillus sonchi group</taxon>
    </lineage>
</organism>
<sequence length="116" mass="13921">MTLQNLFNEKPTELWNERMTEDGEELFTEERLLMSDKVLDKYLNQLILLQETKHPESIMKAVEEVVVTFNEMNEENGYFIETMEREELADFIDKAARLAGLEIEEDQDITEEWREW</sequence>
<name>A0A132UA70_9BACL</name>
<protein>
    <submittedName>
        <fullName evidence="1">Uncharacterized protein</fullName>
    </submittedName>
</protein>
<dbReference type="RefSeq" id="WP_060859385.1">
    <property type="nucleotide sequence ID" value="NZ_LIRB01000102.1"/>
</dbReference>
<proteinExistence type="predicted"/>